<feature type="region of interest" description="Disordered" evidence="2">
    <location>
        <begin position="927"/>
        <end position="955"/>
    </location>
</feature>
<feature type="compositionally biased region" description="Pro residues" evidence="2">
    <location>
        <begin position="903"/>
        <end position="912"/>
    </location>
</feature>
<evidence type="ECO:0000313" key="4">
    <source>
        <dbReference type="EMBL" id="CAJ0573989.1"/>
    </source>
</evidence>
<dbReference type="PANTHER" id="PTHR47022">
    <property type="entry name" value="BTB AND MATH DOMAIN-CONTAINING PROTEIN 36-RELATED"/>
    <property type="match status" value="1"/>
</dbReference>
<feature type="compositionally biased region" description="Pro residues" evidence="2">
    <location>
        <begin position="314"/>
        <end position="328"/>
    </location>
</feature>
<proteinExistence type="predicted"/>
<feature type="region of interest" description="Disordered" evidence="2">
    <location>
        <begin position="307"/>
        <end position="376"/>
    </location>
</feature>
<comment type="caution">
    <text evidence="4">The sequence shown here is derived from an EMBL/GenBank/DDBJ whole genome shotgun (WGS) entry which is preliminary data.</text>
</comment>
<organism evidence="4 5">
    <name type="scientific">Mesorhabditis spiculigera</name>
    <dbReference type="NCBI Taxonomy" id="96644"/>
    <lineage>
        <taxon>Eukaryota</taxon>
        <taxon>Metazoa</taxon>
        <taxon>Ecdysozoa</taxon>
        <taxon>Nematoda</taxon>
        <taxon>Chromadorea</taxon>
        <taxon>Rhabditida</taxon>
        <taxon>Rhabditina</taxon>
        <taxon>Rhabditomorpha</taxon>
        <taxon>Rhabditoidea</taxon>
        <taxon>Rhabditidae</taxon>
        <taxon>Mesorhabditinae</taxon>
        <taxon>Mesorhabditis</taxon>
    </lineage>
</organism>
<feature type="compositionally biased region" description="Acidic residues" evidence="2">
    <location>
        <begin position="399"/>
        <end position="410"/>
    </location>
</feature>
<name>A0AA36G0J1_9BILA</name>
<keyword evidence="5" id="KW-1185">Reference proteome</keyword>
<evidence type="ECO:0000313" key="5">
    <source>
        <dbReference type="Proteomes" id="UP001177023"/>
    </source>
</evidence>
<dbReference type="InterPro" id="IPR008974">
    <property type="entry name" value="TRAF-like"/>
</dbReference>
<feature type="compositionally biased region" description="Basic and acidic residues" evidence="2">
    <location>
        <begin position="835"/>
        <end position="848"/>
    </location>
</feature>
<feature type="region of interest" description="Disordered" evidence="2">
    <location>
        <begin position="583"/>
        <end position="616"/>
    </location>
</feature>
<feature type="region of interest" description="Disordered" evidence="2">
    <location>
        <begin position="820"/>
        <end position="865"/>
    </location>
</feature>
<dbReference type="Proteomes" id="UP001177023">
    <property type="component" value="Unassembled WGS sequence"/>
</dbReference>
<gene>
    <name evidence="4" type="ORF">MSPICULIGERA_LOCUS12333</name>
</gene>
<sequence length="955" mass="106590">MAFDKQEPAPDITVSETPKCSNSQERINATCQTEAGCSTQDNPEAHDAQDAASSAEKKTSASKTKYGNIVFYLKNPMQLDHTSCSPSVVVNTIPWRIMAVPKEQAADGKVEQSFGIYIQCCPKDTYDDRWSCRATTELIVHHSAKDIVRRNEHDYNSNENDWGYANFITMANLHRDKDKLLQDGKLKIEARIWAEPPKMKSYDEFVKDLEQWHGIAQLHINNKRFDKANEANQRATEMNKGRVANIQRKLEAQRKEILTLSVLHGIERIQQAPAEQTKMDRAAIRAAIGNYSCGETCRHNKKGRCIAAAKRGPKPPARSNPPRSPASPSPTTEVRNAHSSRSTLDEDSQPHTPASETPSGSVTEDEDNAQPGPAGAYCAVCKSREKIPVPSDKERPIEEYADEEDYEADSQSEGPIDRHGESPVHVCAHNRGLSSFAKQVSAVGARFHQVLAQLTDAASARHFLPTDADSRDVGSSSLQKKFARQTKGTAQAPARLEDCQRLLSFIYDSVEETSMLVEGLKDVNARQITTHLLTKLRRACIEEKQPPAPPQPEPVPKPEMEENVMDDLRTKLDVTMKQLREKTKENKTLEKQLARAQAECKKHQQAETENSERAKNMKRELDQLKKRHAEEMKATKSEAAIRQEELARSNLLLEKLKRDNETRRAEDETKYNAVAKQLHESQRRQKDWEQKWSQGADKLAEARHSLQHALGRVRQAEVAAIKARFEATIRLYEELLQDALSELAELDQYAKGLTVGSGRPQEWISTLEQSLSDWKVYTEALGEAVTKLKNEAAKLLKGAESGVACIDKYVLTPPTTLPKRPRIFRPAPPNFGAIGEDRPSSRSKDRIEPQTPIRPNPALPPIGTRPLATVAPRSLLDPEEYGEPTIDLSFRVRSPLDDIWAPYQPPLPPPPQDFAWPPAFKSASSQLGNGFGVLPTPGIAPIQRPSSRNAPGGPL</sequence>
<dbReference type="AlphaFoldDB" id="A0AA36G0J1"/>
<evidence type="ECO:0000256" key="2">
    <source>
        <dbReference type="SAM" id="MobiDB-lite"/>
    </source>
</evidence>
<protein>
    <recommendedName>
        <fullName evidence="3">MATH domain-containing protein</fullName>
    </recommendedName>
</protein>
<evidence type="ECO:0000256" key="1">
    <source>
        <dbReference type="SAM" id="Coils"/>
    </source>
</evidence>
<evidence type="ECO:0000259" key="3">
    <source>
        <dbReference type="PROSITE" id="PS50144"/>
    </source>
</evidence>
<dbReference type="SUPFAM" id="SSF49599">
    <property type="entry name" value="TRAF domain-like"/>
    <property type="match status" value="1"/>
</dbReference>
<feature type="compositionally biased region" description="Polar residues" evidence="2">
    <location>
        <begin position="14"/>
        <end position="42"/>
    </location>
</feature>
<feature type="region of interest" description="Disordered" evidence="2">
    <location>
        <begin position="902"/>
        <end position="921"/>
    </location>
</feature>
<dbReference type="PANTHER" id="PTHR47022:SF1">
    <property type="entry name" value="BTB AND MATH DOMAIN-CONTAINING PROTEIN 36-RELATED"/>
    <property type="match status" value="1"/>
</dbReference>
<dbReference type="PROSITE" id="PS50144">
    <property type="entry name" value="MATH"/>
    <property type="match status" value="1"/>
</dbReference>
<feature type="non-terminal residue" evidence="4">
    <location>
        <position position="1"/>
    </location>
</feature>
<dbReference type="Pfam" id="PF22486">
    <property type="entry name" value="MATH_2"/>
    <property type="match status" value="1"/>
</dbReference>
<feature type="region of interest" description="Disordered" evidence="2">
    <location>
        <begin position="389"/>
        <end position="419"/>
    </location>
</feature>
<reference evidence="4" key="1">
    <citation type="submission" date="2023-06" db="EMBL/GenBank/DDBJ databases">
        <authorList>
            <person name="Delattre M."/>
        </authorList>
    </citation>
    <scope>NUCLEOTIDE SEQUENCE</scope>
    <source>
        <strain evidence="4">AF72</strain>
    </source>
</reference>
<feature type="compositionally biased region" description="Polar residues" evidence="2">
    <location>
        <begin position="331"/>
        <end position="342"/>
    </location>
</feature>
<feature type="region of interest" description="Disordered" evidence="2">
    <location>
        <begin position="1"/>
        <end position="59"/>
    </location>
</feature>
<dbReference type="Gene3D" id="2.60.210.10">
    <property type="entry name" value="Apoptosis, Tumor Necrosis Factor Receptor Associated Protein 2, Chain A"/>
    <property type="match status" value="1"/>
</dbReference>
<dbReference type="EMBL" id="CATQJA010002625">
    <property type="protein sequence ID" value="CAJ0573989.1"/>
    <property type="molecule type" value="Genomic_DNA"/>
</dbReference>
<dbReference type="InterPro" id="IPR002083">
    <property type="entry name" value="MATH/TRAF_dom"/>
</dbReference>
<feature type="compositionally biased region" description="Basic and acidic residues" evidence="2">
    <location>
        <begin position="43"/>
        <end position="59"/>
    </location>
</feature>
<feature type="compositionally biased region" description="Basic and acidic residues" evidence="2">
    <location>
        <begin position="389"/>
        <end position="398"/>
    </location>
</feature>
<feature type="compositionally biased region" description="Polar residues" evidence="2">
    <location>
        <begin position="350"/>
        <end position="362"/>
    </location>
</feature>
<keyword evidence="1" id="KW-0175">Coiled coil</keyword>
<feature type="domain" description="MATH" evidence="3">
    <location>
        <begin position="66"/>
        <end position="192"/>
    </location>
</feature>
<accession>A0AA36G0J1</accession>
<feature type="coiled-coil region" evidence="1">
    <location>
        <begin position="722"/>
        <end position="749"/>
    </location>
</feature>